<dbReference type="AlphaFoldDB" id="A0A843VER7"/>
<dbReference type="OrthoDB" id="657187at2759"/>
<keyword evidence="3" id="KW-1185">Reference proteome</keyword>
<feature type="compositionally biased region" description="Acidic residues" evidence="1">
    <location>
        <begin position="104"/>
        <end position="114"/>
    </location>
</feature>
<evidence type="ECO:0000313" key="3">
    <source>
        <dbReference type="Proteomes" id="UP000652761"/>
    </source>
</evidence>
<dbReference type="PANTHER" id="PTHR33168">
    <property type="entry name" value="STRESS INDUCED PROTEIN-RELATED"/>
    <property type="match status" value="1"/>
</dbReference>
<dbReference type="EMBL" id="NMUH01001390">
    <property type="protein sequence ID" value="MQL91904.1"/>
    <property type="molecule type" value="Genomic_DNA"/>
</dbReference>
<accession>A0A843VER7</accession>
<name>A0A843VER7_COLES</name>
<protein>
    <submittedName>
        <fullName evidence="2">Uncharacterized protein</fullName>
    </submittedName>
</protein>
<evidence type="ECO:0000313" key="2">
    <source>
        <dbReference type="EMBL" id="MQL91904.1"/>
    </source>
</evidence>
<dbReference type="Proteomes" id="UP000652761">
    <property type="component" value="Unassembled WGS sequence"/>
</dbReference>
<evidence type="ECO:0000256" key="1">
    <source>
        <dbReference type="SAM" id="MobiDB-lite"/>
    </source>
</evidence>
<comment type="caution">
    <text evidence="2">The sequence shown here is derived from an EMBL/GenBank/DDBJ whole genome shotgun (WGS) entry which is preliminary data.</text>
</comment>
<feature type="region of interest" description="Disordered" evidence="1">
    <location>
        <begin position="104"/>
        <end position="142"/>
    </location>
</feature>
<proteinExistence type="predicted"/>
<sequence>MGYLHAADSAPSSPSLKQRIRSAGCFSCCFRGCGGDLDPPSPSDGPQPAASLIHQPSAWLRSKAQELPELRERCRGIVARVGRHRRHAGDFGYDALSYALNFDDGPDLDDEGEISPERSRYRSFSSRLPPTPPHPAAAAAGVKEIACA</sequence>
<gene>
    <name evidence="2" type="ORF">Taro_024511</name>
</gene>
<reference evidence="2" key="1">
    <citation type="submission" date="2017-07" db="EMBL/GenBank/DDBJ databases">
        <title>Taro Niue Genome Assembly and Annotation.</title>
        <authorList>
            <person name="Atibalentja N."/>
            <person name="Keating K."/>
            <person name="Fields C.J."/>
        </authorList>
    </citation>
    <scope>NUCLEOTIDE SEQUENCE</scope>
    <source>
        <strain evidence="2">Niue_2</strain>
        <tissue evidence="2">Leaf</tissue>
    </source>
</reference>
<organism evidence="2 3">
    <name type="scientific">Colocasia esculenta</name>
    <name type="common">Wild taro</name>
    <name type="synonym">Arum esculentum</name>
    <dbReference type="NCBI Taxonomy" id="4460"/>
    <lineage>
        <taxon>Eukaryota</taxon>
        <taxon>Viridiplantae</taxon>
        <taxon>Streptophyta</taxon>
        <taxon>Embryophyta</taxon>
        <taxon>Tracheophyta</taxon>
        <taxon>Spermatophyta</taxon>
        <taxon>Magnoliopsida</taxon>
        <taxon>Liliopsida</taxon>
        <taxon>Araceae</taxon>
        <taxon>Aroideae</taxon>
        <taxon>Colocasieae</taxon>
        <taxon>Colocasia</taxon>
    </lineage>
</organism>